<evidence type="ECO:0000259" key="4">
    <source>
        <dbReference type="PROSITE" id="PS01124"/>
    </source>
</evidence>
<organism evidence="5 6">
    <name type="scientific">Brucella daejeonensis</name>
    <dbReference type="NCBI Taxonomy" id="659015"/>
    <lineage>
        <taxon>Bacteria</taxon>
        <taxon>Pseudomonadati</taxon>
        <taxon>Pseudomonadota</taxon>
        <taxon>Alphaproteobacteria</taxon>
        <taxon>Hyphomicrobiales</taxon>
        <taxon>Brucellaceae</taxon>
        <taxon>Brucella/Ochrobactrum group</taxon>
        <taxon>Brucella</taxon>
    </lineage>
</organism>
<dbReference type="PANTHER" id="PTHR46796:SF6">
    <property type="entry name" value="ARAC SUBFAMILY"/>
    <property type="match status" value="1"/>
</dbReference>
<dbReference type="InterPro" id="IPR035418">
    <property type="entry name" value="AraC-bd_2"/>
</dbReference>
<keyword evidence="1" id="KW-0805">Transcription regulation</keyword>
<dbReference type="InterPro" id="IPR009057">
    <property type="entry name" value="Homeodomain-like_sf"/>
</dbReference>
<dbReference type="PROSITE" id="PS01124">
    <property type="entry name" value="HTH_ARAC_FAMILY_2"/>
    <property type="match status" value="1"/>
</dbReference>
<dbReference type="PANTHER" id="PTHR46796">
    <property type="entry name" value="HTH-TYPE TRANSCRIPTIONAL ACTIVATOR RHAS-RELATED"/>
    <property type="match status" value="1"/>
</dbReference>
<evidence type="ECO:0000256" key="3">
    <source>
        <dbReference type="ARBA" id="ARBA00023163"/>
    </source>
</evidence>
<keyword evidence="6" id="KW-1185">Reference proteome</keyword>
<dbReference type="Pfam" id="PF14525">
    <property type="entry name" value="AraC_binding_2"/>
    <property type="match status" value="1"/>
</dbReference>
<comment type="caution">
    <text evidence="5">The sequence shown here is derived from an EMBL/GenBank/DDBJ whole genome shotgun (WGS) entry which is preliminary data.</text>
</comment>
<dbReference type="GO" id="GO:0043565">
    <property type="term" value="F:sequence-specific DNA binding"/>
    <property type="evidence" value="ECO:0007669"/>
    <property type="project" value="InterPro"/>
</dbReference>
<keyword evidence="3" id="KW-0804">Transcription</keyword>
<gene>
    <name evidence="5" type="ORF">FHS76_003661</name>
</gene>
<dbReference type="SMART" id="SM00342">
    <property type="entry name" value="HTH_ARAC"/>
    <property type="match status" value="1"/>
</dbReference>
<dbReference type="InterPro" id="IPR018060">
    <property type="entry name" value="HTH_AraC"/>
</dbReference>
<dbReference type="GO" id="GO:0003700">
    <property type="term" value="F:DNA-binding transcription factor activity"/>
    <property type="evidence" value="ECO:0007669"/>
    <property type="project" value="InterPro"/>
</dbReference>
<evidence type="ECO:0000313" key="6">
    <source>
        <dbReference type="Proteomes" id="UP000555546"/>
    </source>
</evidence>
<evidence type="ECO:0000313" key="5">
    <source>
        <dbReference type="EMBL" id="MBB5703751.1"/>
    </source>
</evidence>
<sequence length="351" mass="39203">MANETSFSTDMIEDKVRNDVWRALLKPLYEIIADKDDSNYQFTGAVSARTFGSIQIGRTSFNTQHYVRAPKLITESGLDQYLIQFITGGDLRGDFNGVDVNARPGDIVIIDLAQVVHSVAYAGSRIALIVPRDKLERAFGSRNLHGFVMRNTAPMTRLLFDFLESLYVTARELKETEADSAQEALFQLLGAGITGAEDGPLESLPVNLPMRKRILAYIDDNLANPLLGPHSIMQVFRLSRSHLYRAFASDGGVAKVIRDKRLDRAYRILVDRGDKPVSLKEIAYRCGFHDGTQFTHAFKARFNMTPRDAREIGAPQWLSDPISFSYPEHISETTSGGVIRLPNSRSGKFSL</sequence>
<dbReference type="InterPro" id="IPR050204">
    <property type="entry name" value="AraC_XylS_family_regulators"/>
</dbReference>
<evidence type="ECO:0000256" key="1">
    <source>
        <dbReference type="ARBA" id="ARBA00023015"/>
    </source>
</evidence>
<name>A0A7W9B021_9HYPH</name>
<dbReference type="Pfam" id="PF12833">
    <property type="entry name" value="HTH_18"/>
    <property type="match status" value="1"/>
</dbReference>
<accession>A0A7W9B021</accession>
<dbReference type="AlphaFoldDB" id="A0A7W9B021"/>
<dbReference type="SUPFAM" id="SSF46689">
    <property type="entry name" value="Homeodomain-like"/>
    <property type="match status" value="1"/>
</dbReference>
<dbReference type="EMBL" id="JACIJG010000017">
    <property type="protein sequence ID" value="MBB5703751.1"/>
    <property type="molecule type" value="Genomic_DNA"/>
</dbReference>
<keyword evidence="2 5" id="KW-0238">DNA-binding</keyword>
<dbReference type="Proteomes" id="UP000555546">
    <property type="component" value="Unassembled WGS sequence"/>
</dbReference>
<dbReference type="RefSeq" id="WP_183655989.1">
    <property type="nucleotide sequence ID" value="NZ_JACIJG010000017.1"/>
</dbReference>
<dbReference type="Gene3D" id="1.10.10.60">
    <property type="entry name" value="Homeodomain-like"/>
    <property type="match status" value="1"/>
</dbReference>
<protein>
    <submittedName>
        <fullName evidence="5">AraC-like DNA-binding protein</fullName>
    </submittedName>
</protein>
<reference evidence="5 6" key="1">
    <citation type="submission" date="2020-08" db="EMBL/GenBank/DDBJ databases">
        <title>Genomic Encyclopedia of Type Strains, Phase IV (KMG-IV): sequencing the most valuable type-strain genomes for metagenomic binning, comparative biology and taxonomic classification.</title>
        <authorList>
            <person name="Goeker M."/>
        </authorList>
    </citation>
    <scope>NUCLEOTIDE SEQUENCE [LARGE SCALE GENOMIC DNA]</scope>
    <source>
        <strain evidence="5 6">DSM 26944</strain>
    </source>
</reference>
<feature type="domain" description="HTH araC/xylS-type" evidence="4">
    <location>
        <begin position="212"/>
        <end position="312"/>
    </location>
</feature>
<proteinExistence type="predicted"/>
<evidence type="ECO:0000256" key="2">
    <source>
        <dbReference type="ARBA" id="ARBA00023125"/>
    </source>
</evidence>